<keyword evidence="4 11" id="KW-0808">Transferase</keyword>
<comment type="subcellular location">
    <subcellularLocation>
        <location evidence="1">Endoplasmic reticulum membrane</location>
        <topology evidence="1">Single-pass membrane protein</topology>
    </subcellularLocation>
</comment>
<dbReference type="VEuPathDB" id="TriTrypDB:Lsey_0013_0330"/>
<keyword evidence="8 10" id="KW-0472">Membrane</keyword>
<reference evidence="11 12" key="1">
    <citation type="journal article" date="2015" name="PLoS Pathog.">
        <title>Leptomonas seymouri: Adaptations to the Dixenous Life Cycle Analyzed by Genome Sequencing, Transcriptome Profiling and Co-infection with Leishmania donovani.</title>
        <authorList>
            <person name="Kraeva N."/>
            <person name="Butenko A."/>
            <person name="Hlavacova J."/>
            <person name="Kostygov A."/>
            <person name="Myskova J."/>
            <person name="Grybchuk D."/>
            <person name="Lestinova T."/>
            <person name="Votypka J."/>
            <person name="Volf P."/>
            <person name="Opperdoes F."/>
            <person name="Flegontov P."/>
            <person name="Lukes J."/>
            <person name="Yurchenko V."/>
        </authorList>
    </citation>
    <scope>NUCLEOTIDE SEQUENCE [LARGE SCALE GENOMIC DNA]</scope>
    <source>
        <strain evidence="11 12">ATCC 30220</strain>
    </source>
</reference>
<feature type="region of interest" description="Disordered" evidence="9">
    <location>
        <begin position="582"/>
        <end position="606"/>
    </location>
</feature>
<accession>A0A0N1IMC1</accession>
<feature type="compositionally biased region" description="Polar residues" evidence="9">
    <location>
        <begin position="89"/>
        <end position="135"/>
    </location>
</feature>
<evidence type="ECO:0000256" key="1">
    <source>
        <dbReference type="ARBA" id="ARBA00004389"/>
    </source>
</evidence>
<keyword evidence="6" id="KW-0256">Endoplasmic reticulum</keyword>
<evidence type="ECO:0000256" key="9">
    <source>
        <dbReference type="SAM" id="MobiDB-lite"/>
    </source>
</evidence>
<dbReference type="OMA" id="RINEHGQ"/>
<evidence type="ECO:0000256" key="6">
    <source>
        <dbReference type="ARBA" id="ARBA00022824"/>
    </source>
</evidence>
<keyword evidence="3 11" id="KW-0328">Glycosyltransferase</keyword>
<sequence>MFQYEDLMWLISFPLVCAVVLWLSLDLAVLVRVGGGRRRRANARRMIERLIMSSLVCGTTATAMPVVQTPSPLATPTAAAASSTGLLAQSRSSAAPPQDRGASTSRSGYGSSMRTEGGNSTTQSEASPSTSHTHPQSQQYQSVRQVVVPAALRIATRAVVRRAVVMVGGDFARSPRMQYHAASLARSGLFDEVVLVGLDCGNQLSEDLLVSGEPKPERFVTPDGALRGVEHAVYDVQERLRSPEVHAGHGCIISTRYLARPPSPPEWFQAVFPLRSLHWVVCTLYRVVALTLVFVVQVVRASATRINEHGQLLVTDLIMIQTPPAVPFVLLVKYVICPLVFLYNLLLYYCVVVPAAWMNPDAMRDMRRECQLQSHRFQTRTGSTAAETTGKGDVATGRAQVRPWVFYPAIVVDWHNYGYTILEQNQRPTAAVRLYKLLEVHLCAGNVNVTVSRAMRHSLEQFYPWLKPRSAVEGTAHKNPGGEASSASASVSSPREVTVLYDVAPSFFRPVSRRRCVRHVLDRLLQRNCTSPNVSTSASHSAGAGHGSADPYALVGTSELERMGWGIAGPPSWVYADVAAESPYSPQGSPSSPLPPSSSFELSTGGAATAAPRRGILMVGSTSWTEDDDYSVLIRALRRLDHRLSHEVSIYCSSHHSNSDNSSASLTQSKATPLDLWVLITGKGPARRRFEDSVRAAKLSSHVVVSTYYAQSYQEYSVLLGAADVGFCLHFSSSGLDLPMKGVDMVGAGVPVIALQYPAIEELMGGVTRVLAQARAFGSSSSSSHAAHNESAPAALVECERGWVFQSDVDLEALLSSFVGLPVGDTACSIRRGMGRGSNDAVTLAPTPLALMKRKAQEARLHASTWSENWTRVLLPVLKQVV</sequence>
<feature type="transmembrane region" description="Helical" evidence="10">
    <location>
        <begin position="277"/>
        <end position="299"/>
    </location>
</feature>
<evidence type="ECO:0000256" key="8">
    <source>
        <dbReference type="ARBA" id="ARBA00023136"/>
    </source>
</evidence>
<dbReference type="Gene3D" id="3.40.50.2000">
    <property type="entry name" value="Glycogen Phosphorylase B"/>
    <property type="match status" value="1"/>
</dbReference>
<feature type="compositionally biased region" description="Low complexity" evidence="9">
    <location>
        <begin position="582"/>
        <end position="591"/>
    </location>
</feature>
<dbReference type="AlphaFoldDB" id="A0A0N1IMC1"/>
<evidence type="ECO:0000313" key="12">
    <source>
        <dbReference type="Proteomes" id="UP000038009"/>
    </source>
</evidence>
<comment type="pathway">
    <text evidence="2">Protein modification; protein glycosylation.</text>
</comment>
<evidence type="ECO:0000256" key="2">
    <source>
        <dbReference type="ARBA" id="ARBA00004922"/>
    </source>
</evidence>
<dbReference type="PANTHER" id="PTHR13036:SF0">
    <property type="entry name" value="CHITOBIOSYLDIPHOSPHODOLICHOL BETA-MANNOSYLTRANSFERASE"/>
    <property type="match status" value="1"/>
</dbReference>
<feature type="transmembrane region" description="Helical" evidence="10">
    <location>
        <begin position="340"/>
        <end position="358"/>
    </location>
</feature>
<dbReference type="InterPro" id="IPR026051">
    <property type="entry name" value="ALG1-like"/>
</dbReference>
<organism evidence="11 12">
    <name type="scientific">Leptomonas seymouri</name>
    <dbReference type="NCBI Taxonomy" id="5684"/>
    <lineage>
        <taxon>Eukaryota</taxon>
        <taxon>Discoba</taxon>
        <taxon>Euglenozoa</taxon>
        <taxon>Kinetoplastea</taxon>
        <taxon>Metakinetoplastina</taxon>
        <taxon>Trypanosomatida</taxon>
        <taxon>Trypanosomatidae</taxon>
        <taxon>Leishmaniinae</taxon>
        <taxon>Leptomonas</taxon>
    </lineage>
</organism>
<evidence type="ECO:0000313" key="11">
    <source>
        <dbReference type="EMBL" id="KPI89968.1"/>
    </source>
</evidence>
<dbReference type="GO" id="GO:0000030">
    <property type="term" value="F:mannosyltransferase activity"/>
    <property type="evidence" value="ECO:0007669"/>
    <property type="project" value="InterPro"/>
</dbReference>
<dbReference type="GO" id="GO:0005789">
    <property type="term" value="C:endoplasmic reticulum membrane"/>
    <property type="evidence" value="ECO:0007669"/>
    <property type="project" value="UniProtKB-SubCell"/>
</dbReference>
<evidence type="ECO:0000256" key="3">
    <source>
        <dbReference type="ARBA" id="ARBA00022676"/>
    </source>
</evidence>
<feature type="transmembrane region" description="Helical" evidence="10">
    <location>
        <begin position="6"/>
        <end position="29"/>
    </location>
</feature>
<keyword evidence="5 10" id="KW-0812">Transmembrane</keyword>
<evidence type="ECO:0000256" key="4">
    <source>
        <dbReference type="ARBA" id="ARBA00022679"/>
    </source>
</evidence>
<dbReference type="PANTHER" id="PTHR13036">
    <property type="entry name" value="BETA1,4 MANNOSYLTRANSFERASE"/>
    <property type="match status" value="1"/>
</dbReference>
<dbReference type="OrthoDB" id="614844at2759"/>
<name>A0A0N1IMC1_LEPSE</name>
<protein>
    <submittedName>
        <fullName evidence="11">Putative dolichyl-P-Man:GDP-ManGlcNAc2-PP-dolichyl beta-1 4-mannosyltransferase</fullName>
    </submittedName>
</protein>
<comment type="caution">
    <text evidence="11">The sequence shown here is derived from an EMBL/GenBank/DDBJ whole genome shotgun (WGS) entry which is preliminary data.</text>
</comment>
<proteinExistence type="predicted"/>
<evidence type="ECO:0000256" key="10">
    <source>
        <dbReference type="SAM" id="Phobius"/>
    </source>
</evidence>
<dbReference type="Proteomes" id="UP000038009">
    <property type="component" value="Unassembled WGS sequence"/>
</dbReference>
<evidence type="ECO:0000256" key="7">
    <source>
        <dbReference type="ARBA" id="ARBA00022989"/>
    </source>
</evidence>
<gene>
    <name evidence="11" type="ORF">ABL78_0936</name>
</gene>
<dbReference type="EMBL" id="LJSK01000013">
    <property type="protein sequence ID" value="KPI89968.1"/>
    <property type="molecule type" value="Genomic_DNA"/>
</dbReference>
<evidence type="ECO:0000256" key="5">
    <source>
        <dbReference type="ARBA" id="ARBA00022692"/>
    </source>
</evidence>
<keyword evidence="7 10" id="KW-1133">Transmembrane helix</keyword>
<keyword evidence="12" id="KW-1185">Reference proteome</keyword>
<feature type="region of interest" description="Disordered" evidence="9">
    <location>
        <begin position="85"/>
        <end position="141"/>
    </location>
</feature>